<keyword evidence="5" id="KW-0862">Zinc</keyword>
<evidence type="ECO:0000256" key="6">
    <source>
        <dbReference type="PROSITE-ProRule" id="PRU00175"/>
    </source>
</evidence>
<keyword evidence="3" id="KW-0677">Repeat</keyword>
<proteinExistence type="predicted"/>
<evidence type="ECO:0000256" key="7">
    <source>
        <dbReference type="PROSITE-ProRule" id="PRU00221"/>
    </source>
</evidence>
<dbReference type="InterPro" id="IPR020472">
    <property type="entry name" value="WD40_PAC1"/>
</dbReference>
<dbReference type="CDD" id="cd00200">
    <property type="entry name" value="WD40"/>
    <property type="match status" value="1"/>
</dbReference>
<feature type="domain" description="RING-type" evidence="9">
    <location>
        <begin position="73"/>
        <end position="111"/>
    </location>
</feature>
<protein>
    <recommendedName>
        <fullName evidence="9">RING-type domain-containing protein</fullName>
    </recommendedName>
</protein>
<keyword evidence="11" id="KW-1185">Reference proteome</keyword>
<dbReference type="InterPro" id="IPR013083">
    <property type="entry name" value="Znf_RING/FYVE/PHD"/>
</dbReference>
<dbReference type="SMART" id="SM00184">
    <property type="entry name" value="RING"/>
    <property type="match status" value="1"/>
</dbReference>
<dbReference type="Pfam" id="PF00400">
    <property type="entry name" value="WD40"/>
    <property type="match status" value="4"/>
</dbReference>
<dbReference type="PROSITE" id="PS50294">
    <property type="entry name" value="WD_REPEATS_REGION"/>
    <property type="match status" value="1"/>
</dbReference>
<evidence type="ECO:0000256" key="1">
    <source>
        <dbReference type="ARBA" id="ARBA00022574"/>
    </source>
</evidence>
<dbReference type="SMART" id="SM00320">
    <property type="entry name" value="WD40"/>
    <property type="match status" value="6"/>
</dbReference>
<evidence type="ECO:0000256" key="8">
    <source>
        <dbReference type="SAM" id="MobiDB-lite"/>
    </source>
</evidence>
<name>A0ABP9ZBK8_9FUNG</name>
<dbReference type="Gene3D" id="2.130.10.10">
    <property type="entry name" value="YVTN repeat-like/Quinoprotein amine dehydrogenase"/>
    <property type="match status" value="1"/>
</dbReference>
<keyword evidence="2" id="KW-0479">Metal-binding</keyword>
<dbReference type="PANTHER" id="PTHR44080">
    <property type="entry name" value="E3 UBIQUITIN-PROTEIN LIGASE COP1"/>
    <property type="match status" value="1"/>
</dbReference>
<dbReference type="InterPro" id="IPR001680">
    <property type="entry name" value="WD40_rpt"/>
</dbReference>
<dbReference type="SUPFAM" id="SSF50978">
    <property type="entry name" value="WD40 repeat-like"/>
    <property type="match status" value="1"/>
</dbReference>
<evidence type="ECO:0000259" key="9">
    <source>
        <dbReference type="PROSITE" id="PS50089"/>
    </source>
</evidence>
<feature type="repeat" description="WD" evidence="7">
    <location>
        <begin position="440"/>
        <end position="482"/>
    </location>
</feature>
<dbReference type="InterPro" id="IPR015943">
    <property type="entry name" value="WD40/YVTN_repeat-like_dom_sf"/>
</dbReference>
<evidence type="ECO:0000313" key="10">
    <source>
        <dbReference type="EMBL" id="GAA5816492.1"/>
    </source>
</evidence>
<dbReference type="Pfam" id="PF00097">
    <property type="entry name" value="zf-C3HC4"/>
    <property type="match status" value="1"/>
</dbReference>
<dbReference type="InterPro" id="IPR036322">
    <property type="entry name" value="WD40_repeat_dom_sf"/>
</dbReference>
<reference evidence="10 11" key="1">
    <citation type="submission" date="2024-04" db="EMBL/GenBank/DDBJ databases">
        <title>genome sequences of Mucor flavus KT1a and Helicostylum pulchrum KT1b strains isolated from the surface of a dry-aged beef.</title>
        <authorList>
            <person name="Toyotome T."/>
            <person name="Hosono M."/>
            <person name="Torimaru M."/>
            <person name="Fukuda K."/>
            <person name="Mikami N."/>
        </authorList>
    </citation>
    <scope>NUCLEOTIDE SEQUENCE [LARGE SCALE GENOMIC DNA]</scope>
    <source>
        <strain evidence="10 11">KT1a</strain>
    </source>
</reference>
<dbReference type="PROSITE" id="PS50089">
    <property type="entry name" value="ZF_RING_2"/>
    <property type="match status" value="1"/>
</dbReference>
<feature type="compositionally biased region" description="Basic and acidic residues" evidence="8">
    <location>
        <begin position="1"/>
        <end position="10"/>
    </location>
</feature>
<dbReference type="PROSITE" id="PS50082">
    <property type="entry name" value="WD_REPEATS_2"/>
    <property type="match status" value="2"/>
</dbReference>
<comment type="caution">
    <text evidence="10">The sequence shown here is derived from an EMBL/GenBank/DDBJ whole genome shotgun (WGS) entry which is preliminary data.</text>
</comment>
<dbReference type="EMBL" id="BAABUK010000032">
    <property type="protein sequence ID" value="GAA5816492.1"/>
    <property type="molecule type" value="Genomic_DNA"/>
</dbReference>
<evidence type="ECO:0000256" key="5">
    <source>
        <dbReference type="ARBA" id="ARBA00022833"/>
    </source>
</evidence>
<dbReference type="Proteomes" id="UP001473302">
    <property type="component" value="Unassembled WGS sequence"/>
</dbReference>
<dbReference type="Gene3D" id="3.30.40.10">
    <property type="entry name" value="Zinc/RING finger domain, C3HC4 (zinc finger)"/>
    <property type="match status" value="1"/>
</dbReference>
<dbReference type="InterPro" id="IPR017907">
    <property type="entry name" value="Znf_RING_CS"/>
</dbReference>
<feature type="region of interest" description="Disordered" evidence="8">
    <location>
        <begin position="1"/>
        <end position="38"/>
    </location>
</feature>
<dbReference type="SUPFAM" id="SSF57850">
    <property type="entry name" value="RING/U-box"/>
    <property type="match status" value="1"/>
</dbReference>
<organism evidence="10 11">
    <name type="scientific">Mucor flavus</name>
    <dbReference type="NCBI Taxonomy" id="439312"/>
    <lineage>
        <taxon>Eukaryota</taxon>
        <taxon>Fungi</taxon>
        <taxon>Fungi incertae sedis</taxon>
        <taxon>Mucoromycota</taxon>
        <taxon>Mucoromycotina</taxon>
        <taxon>Mucoromycetes</taxon>
        <taxon>Mucorales</taxon>
        <taxon>Mucorineae</taxon>
        <taxon>Mucoraceae</taxon>
        <taxon>Mucor</taxon>
    </lineage>
</organism>
<keyword evidence="1 7" id="KW-0853">WD repeat</keyword>
<evidence type="ECO:0000256" key="2">
    <source>
        <dbReference type="ARBA" id="ARBA00022723"/>
    </source>
</evidence>
<feature type="repeat" description="WD" evidence="7">
    <location>
        <begin position="526"/>
        <end position="566"/>
    </location>
</feature>
<dbReference type="InterPro" id="IPR042755">
    <property type="entry name" value="COP1"/>
</dbReference>
<keyword evidence="4 6" id="KW-0863">Zinc-finger</keyword>
<sequence length="658" mass="75435">MSESEQEKEVQIYPDSDSEEEPGTALQQTTDTERPKSWPSISSIMTLFSGSRPNQENTELMKEEDVIDEELSCPICQDIMVEVFSTKCGHSFCYACITLHIDRQPDCPLCRSRLTRADINPNFQLNRLAEYRIKSLKQMKSAQPMDRINQIIKGSSLDNAMIAKSLSNYLPYKDLVEILNLAVKERNDADIDQNKVKKDLLRHFLIKLKRENKKTINDLLNQNDCIMSDFKELVNHDEQQLEASVNQRKRRYSQIQDSETEVKLKEEEEVANSQQSITTASLSVYEDPLSERLDNRFHYLKELYRDTLEVDMPKDKRKQLVSEFSSTMYELLRYDRYSTIDKLNYADKKTVSTIVSSIEFDRDQELFAVGGVTKQIKIFDFNMMGHYPKGIHCPTRIINCNYKISCLSWSPYIKSQLASSDYQGYIHLWDVSTGQKTTQFKEHKRRAWSVDICHQNPTIISSASDDTTVKVWSLSQPGSIFTLEQKGNVCCAKFAPNSSHYLAVGGADHYVSCFDLRFPKRPLKVYEGHTKAVSYVKWLNDDEIISASTDSTLKLWDRESTLCKRTYAGHQNEKNFVGLSVNGDWISCGSETNTVYTYHKQSRYPVTEFKFPSTSETGSDDEGDEDPLVFVSSVCWKKGTNSILAANSKGLITALEME</sequence>
<dbReference type="InterPro" id="IPR001841">
    <property type="entry name" value="Znf_RING"/>
</dbReference>
<evidence type="ECO:0000256" key="4">
    <source>
        <dbReference type="ARBA" id="ARBA00022771"/>
    </source>
</evidence>
<dbReference type="PRINTS" id="PR00320">
    <property type="entry name" value="GPROTEINBRPT"/>
</dbReference>
<dbReference type="PROSITE" id="PS00518">
    <property type="entry name" value="ZF_RING_1"/>
    <property type="match status" value="1"/>
</dbReference>
<accession>A0ABP9ZBK8</accession>
<gene>
    <name evidence="10" type="ORF">MFLAVUS_010021</name>
</gene>
<dbReference type="InterPro" id="IPR018957">
    <property type="entry name" value="Znf_C3HC4_RING-type"/>
</dbReference>
<evidence type="ECO:0000256" key="3">
    <source>
        <dbReference type="ARBA" id="ARBA00022737"/>
    </source>
</evidence>
<evidence type="ECO:0000313" key="11">
    <source>
        <dbReference type="Proteomes" id="UP001473302"/>
    </source>
</evidence>